<dbReference type="SUPFAM" id="SSF46785">
    <property type="entry name" value="Winged helix' DNA-binding domain"/>
    <property type="match status" value="1"/>
</dbReference>
<sequence length="149" mass="16419">MTTVYDIPPDVLIEKVAGELKALDSIEAPEWAKFAKTGVHKEMPPKDSDWWYIRAASVMRRIYMDGPVGVQRLRSVYGGKQNRGSKPSSFRKGSGSVIRKILQQLEAAGFIINTPEGRKVSPAGRSFMDKVANDAMASVTESVPAMAKY</sequence>
<evidence type="ECO:0000313" key="6">
    <source>
        <dbReference type="EMBL" id="EHQ35777.1"/>
    </source>
</evidence>
<keyword evidence="2 5" id="KW-0689">Ribosomal protein</keyword>
<dbReference type="GO" id="GO:0022627">
    <property type="term" value="C:cytosolic small ribosomal subunit"/>
    <property type="evidence" value="ECO:0007669"/>
    <property type="project" value="TreeGrafter"/>
</dbReference>
<dbReference type="GO" id="GO:0003735">
    <property type="term" value="F:structural constituent of ribosome"/>
    <property type="evidence" value="ECO:0007669"/>
    <property type="project" value="InterPro"/>
</dbReference>
<evidence type="ECO:0000256" key="5">
    <source>
        <dbReference type="HAMAP-Rule" id="MF_01474"/>
    </source>
</evidence>
<dbReference type="GO" id="GO:0003723">
    <property type="term" value="F:RNA binding"/>
    <property type="evidence" value="ECO:0007669"/>
    <property type="project" value="TreeGrafter"/>
</dbReference>
<dbReference type="InterPro" id="IPR018277">
    <property type="entry name" value="Ribosomal_eS19_CS"/>
</dbReference>
<dbReference type="HOGENOM" id="CLU_108559_1_0_2"/>
<dbReference type="FunCoup" id="H1YWH5">
    <property type="interactions" value="160"/>
</dbReference>
<keyword evidence="7" id="KW-1185">Reference proteome</keyword>
<comment type="function">
    <text evidence="5">May be involved in maturation of the 30S ribosomal subunit.</text>
</comment>
<dbReference type="EMBL" id="CM001436">
    <property type="protein sequence ID" value="EHQ35777.1"/>
    <property type="molecule type" value="Genomic_DNA"/>
</dbReference>
<dbReference type="HAMAP" id="MF_01474">
    <property type="entry name" value="Ribosomal_eS19"/>
    <property type="match status" value="1"/>
</dbReference>
<dbReference type="InterPro" id="IPR036390">
    <property type="entry name" value="WH_DNA-bd_sf"/>
</dbReference>
<dbReference type="FunFam" id="1.10.10.10:FF:000449">
    <property type="entry name" value="30S ribosomal protein S19e"/>
    <property type="match status" value="1"/>
</dbReference>
<dbReference type="OrthoDB" id="371836at2157"/>
<gene>
    <name evidence="5" type="primary">rps19e</name>
    <name evidence="6" type="ORF">Metlim_1676</name>
</gene>
<dbReference type="InterPro" id="IPR036388">
    <property type="entry name" value="WH-like_DNA-bd_sf"/>
</dbReference>
<evidence type="ECO:0000313" key="7">
    <source>
        <dbReference type="Proteomes" id="UP000005741"/>
    </source>
</evidence>
<dbReference type="InParanoid" id="H1YWH5"/>
<dbReference type="Gene3D" id="1.10.10.10">
    <property type="entry name" value="Winged helix-like DNA-binding domain superfamily/Winged helix DNA-binding domain"/>
    <property type="match status" value="1"/>
</dbReference>
<dbReference type="STRING" id="937775.Metlim_1676"/>
<dbReference type="PROSITE" id="PS00628">
    <property type="entry name" value="RIBOSOMAL_S19E"/>
    <property type="match status" value="1"/>
</dbReference>
<evidence type="ECO:0000256" key="3">
    <source>
        <dbReference type="ARBA" id="ARBA00023274"/>
    </source>
</evidence>
<dbReference type="Pfam" id="PF01090">
    <property type="entry name" value="Ribosomal_S19e"/>
    <property type="match status" value="1"/>
</dbReference>
<dbReference type="InterPro" id="IPR001266">
    <property type="entry name" value="Ribosomal_eS19"/>
</dbReference>
<evidence type="ECO:0000256" key="1">
    <source>
        <dbReference type="ARBA" id="ARBA00010014"/>
    </source>
</evidence>
<dbReference type="PANTHER" id="PTHR11710:SF0">
    <property type="entry name" value="40S RIBOSOMAL PROTEIN S19"/>
    <property type="match status" value="1"/>
</dbReference>
<keyword evidence="3 5" id="KW-0687">Ribonucleoprotein</keyword>
<name>H1YWH5_9EURY</name>
<comment type="similarity">
    <text evidence="1 5">Belongs to the eukaryotic ribosomal protein eS19 family.</text>
</comment>
<dbReference type="InterPro" id="IPR027548">
    <property type="entry name" value="Ribosomal_eS19_archaeal"/>
</dbReference>
<dbReference type="PATRIC" id="fig|937775.9.peg.1886"/>
<dbReference type="SMART" id="SM01413">
    <property type="entry name" value="Ribosomal_S19e"/>
    <property type="match status" value="1"/>
</dbReference>
<dbReference type="AlphaFoldDB" id="H1YWH5"/>
<dbReference type="Proteomes" id="UP000005741">
    <property type="component" value="Chromosome"/>
</dbReference>
<protein>
    <recommendedName>
        <fullName evidence="4 5">Small ribosomal subunit protein eS19</fullName>
    </recommendedName>
</protein>
<evidence type="ECO:0000256" key="2">
    <source>
        <dbReference type="ARBA" id="ARBA00022980"/>
    </source>
</evidence>
<dbReference type="GO" id="GO:0006412">
    <property type="term" value="P:translation"/>
    <property type="evidence" value="ECO:0007669"/>
    <property type="project" value="UniProtKB-UniRule"/>
</dbReference>
<organism evidence="6 7">
    <name type="scientific">Methanoplanus limicola DSM 2279</name>
    <dbReference type="NCBI Taxonomy" id="937775"/>
    <lineage>
        <taxon>Archaea</taxon>
        <taxon>Methanobacteriati</taxon>
        <taxon>Methanobacteriota</taxon>
        <taxon>Stenosarchaea group</taxon>
        <taxon>Methanomicrobia</taxon>
        <taxon>Methanomicrobiales</taxon>
        <taxon>Methanomicrobiaceae</taxon>
        <taxon>Methanoplanus</taxon>
    </lineage>
</organism>
<reference evidence="6 7" key="1">
    <citation type="submission" date="2011-10" db="EMBL/GenBank/DDBJ databases">
        <title>The Improved High-Quality Draft genome of Methanoplanus limicola DSM 2279.</title>
        <authorList>
            <consortium name="US DOE Joint Genome Institute (JGI-PGF)"/>
            <person name="Lucas S."/>
            <person name="Copeland A."/>
            <person name="Lapidus A."/>
            <person name="Glavina del Rio T."/>
            <person name="Dalin E."/>
            <person name="Tice H."/>
            <person name="Bruce D."/>
            <person name="Goodwin L."/>
            <person name="Pitluck S."/>
            <person name="Peters L."/>
            <person name="Mikhailova N."/>
            <person name="Lu M."/>
            <person name="Kyrpides N."/>
            <person name="Mavromatis K."/>
            <person name="Ivanova N."/>
            <person name="Markowitz V."/>
            <person name="Cheng J.-F."/>
            <person name="Hugenholtz P."/>
            <person name="Woyke T."/>
            <person name="Wu D."/>
            <person name="Wirth R."/>
            <person name="Brambilla E.-M."/>
            <person name="Klenk H.-P."/>
            <person name="Eisen J.A."/>
        </authorList>
    </citation>
    <scope>NUCLEOTIDE SEQUENCE [LARGE SCALE GENOMIC DNA]</scope>
    <source>
        <strain evidence="6 7">DSM 2279</strain>
    </source>
</reference>
<dbReference type="RefSeq" id="WP_004077627.1">
    <property type="nucleotide sequence ID" value="NZ_CM001436.1"/>
</dbReference>
<dbReference type="PANTHER" id="PTHR11710">
    <property type="entry name" value="40S RIBOSOMAL PROTEIN S19"/>
    <property type="match status" value="1"/>
</dbReference>
<comment type="subunit">
    <text evidence="5">Part of the 30S ribosomal subunit.</text>
</comment>
<dbReference type="GO" id="GO:0000028">
    <property type="term" value="P:ribosomal small subunit assembly"/>
    <property type="evidence" value="ECO:0007669"/>
    <property type="project" value="TreeGrafter"/>
</dbReference>
<proteinExistence type="inferred from homology"/>
<accession>H1YWH5</accession>
<evidence type="ECO:0000256" key="4">
    <source>
        <dbReference type="ARBA" id="ARBA00035143"/>
    </source>
</evidence>
<dbReference type="NCBIfam" id="NF006811">
    <property type="entry name" value="PRK09333.1"/>
    <property type="match status" value="1"/>
</dbReference>